<keyword evidence="6" id="KW-1185">Reference proteome</keyword>
<dbReference type="InterPro" id="IPR053142">
    <property type="entry name" value="PchR_regulatory_protein"/>
</dbReference>
<evidence type="ECO:0000313" key="6">
    <source>
        <dbReference type="Proteomes" id="UP001250538"/>
    </source>
</evidence>
<dbReference type="Gene3D" id="1.10.10.60">
    <property type="entry name" value="Homeodomain-like"/>
    <property type="match status" value="2"/>
</dbReference>
<dbReference type="PROSITE" id="PS00041">
    <property type="entry name" value="HTH_ARAC_FAMILY_1"/>
    <property type="match status" value="1"/>
</dbReference>
<dbReference type="AlphaFoldDB" id="A0AAJ2JU21"/>
<dbReference type="Proteomes" id="UP001250538">
    <property type="component" value="Unassembled WGS sequence"/>
</dbReference>
<dbReference type="SMART" id="SM00342">
    <property type="entry name" value="HTH_ARAC"/>
    <property type="match status" value="1"/>
</dbReference>
<dbReference type="PRINTS" id="PR00032">
    <property type="entry name" value="HTHARAC"/>
</dbReference>
<accession>A0AAJ2JU21</accession>
<dbReference type="InterPro" id="IPR018062">
    <property type="entry name" value="HTH_AraC-typ_CS"/>
</dbReference>
<proteinExistence type="predicted"/>
<dbReference type="PANTHER" id="PTHR47893">
    <property type="entry name" value="REGULATORY PROTEIN PCHR"/>
    <property type="match status" value="1"/>
</dbReference>
<evidence type="ECO:0000313" key="5">
    <source>
        <dbReference type="EMBL" id="MDT8976247.1"/>
    </source>
</evidence>
<dbReference type="GO" id="GO:0003700">
    <property type="term" value="F:DNA-binding transcription factor activity"/>
    <property type="evidence" value="ECO:0007669"/>
    <property type="project" value="InterPro"/>
</dbReference>
<comment type="caution">
    <text evidence="5">The sequence shown here is derived from an EMBL/GenBank/DDBJ whole genome shotgun (WGS) entry which is preliminary data.</text>
</comment>
<name>A0AAJ2JU21_9BACL</name>
<keyword evidence="1" id="KW-0805">Transcription regulation</keyword>
<dbReference type="InterPro" id="IPR009057">
    <property type="entry name" value="Homeodomain-like_sf"/>
</dbReference>
<evidence type="ECO:0000256" key="3">
    <source>
        <dbReference type="ARBA" id="ARBA00023163"/>
    </source>
</evidence>
<dbReference type="SUPFAM" id="SSF46689">
    <property type="entry name" value="Homeodomain-like"/>
    <property type="match status" value="2"/>
</dbReference>
<dbReference type="PROSITE" id="PS01124">
    <property type="entry name" value="HTH_ARAC_FAMILY_2"/>
    <property type="match status" value="1"/>
</dbReference>
<keyword evidence="2" id="KW-0238">DNA-binding</keyword>
<evidence type="ECO:0000256" key="2">
    <source>
        <dbReference type="ARBA" id="ARBA00023125"/>
    </source>
</evidence>
<evidence type="ECO:0000256" key="1">
    <source>
        <dbReference type="ARBA" id="ARBA00023015"/>
    </source>
</evidence>
<dbReference type="RefSeq" id="WP_315744718.1">
    <property type="nucleotide sequence ID" value="NZ_JAVYAA010000002.1"/>
</dbReference>
<reference evidence="6" key="1">
    <citation type="submission" date="2023-09" db="EMBL/GenBank/DDBJ databases">
        <title>Paenibacillus sp. chi10 Genome sequencing and assembly.</title>
        <authorList>
            <person name="Kim I."/>
        </authorList>
    </citation>
    <scope>NUCLEOTIDE SEQUENCE [LARGE SCALE GENOMIC DNA]</scope>
    <source>
        <strain evidence="6">chi10</strain>
    </source>
</reference>
<feature type="domain" description="HTH araC/xylS-type" evidence="4">
    <location>
        <begin position="225"/>
        <end position="323"/>
    </location>
</feature>
<dbReference type="EMBL" id="JAVYAA010000002">
    <property type="protein sequence ID" value="MDT8976247.1"/>
    <property type="molecule type" value="Genomic_DNA"/>
</dbReference>
<keyword evidence="3" id="KW-0804">Transcription</keyword>
<dbReference type="InterPro" id="IPR018060">
    <property type="entry name" value="HTH_AraC"/>
</dbReference>
<organism evidence="5 6">
    <name type="scientific">Paenibacillus suaedae</name>
    <dbReference type="NCBI Taxonomy" id="3077233"/>
    <lineage>
        <taxon>Bacteria</taxon>
        <taxon>Bacillati</taxon>
        <taxon>Bacillota</taxon>
        <taxon>Bacilli</taxon>
        <taxon>Bacillales</taxon>
        <taxon>Paenibacillaceae</taxon>
        <taxon>Paenibacillus</taxon>
    </lineage>
</organism>
<dbReference type="GO" id="GO:0043565">
    <property type="term" value="F:sequence-specific DNA binding"/>
    <property type="evidence" value="ECO:0007669"/>
    <property type="project" value="InterPro"/>
</dbReference>
<dbReference type="Pfam" id="PF12833">
    <property type="entry name" value="HTH_18"/>
    <property type="match status" value="1"/>
</dbReference>
<sequence>MAAEVHVASIHDYFERYSEMIHGEMESSTWEQRVFLPPHIGTGSVIRMRVREGMEIMVTDVTYAEDMRLHIQEACRLFELSYCLSGEVYCEWGGKASHTEPQSGNVLLLEDVQVYEEKKAGMHHHMVEVRFSPDELYAYAADAAEKQNMERLLHRHLGSIDSYSVTPDIHRCVTDMLRCNYRGKMKRLYMESKAIEFLALFGETDEIHDRTVRRIVRRDDIVKLHEAREIVMNNYEQPLSIRELSKHVGINEFKLKAGFRELFGSTVFELVRKQRIEKAIWHMEMGHLNVGEAAVAVGYSNVSNFTAAFRKHYGCNPSSFLKQLEQQDQVRRSSSNGATLSFRKGDPLA</sequence>
<protein>
    <submittedName>
        <fullName evidence="5">AraC family transcriptional regulator</fullName>
    </submittedName>
</protein>
<gene>
    <name evidence="5" type="ORF">RQP50_08315</name>
</gene>
<evidence type="ECO:0000259" key="4">
    <source>
        <dbReference type="PROSITE" id="PS01124"/>
    </source>
</evidence>
<dbReference type="PANTHER" id="PTHR47893:SF1">
    <property type="entry name" value="REGULATORY PROTEIN PCHR"/>
    <property type="match status" value="1"/>
</dbReference>
<dbReference type="InterPro" id="IPR020449">
    <property type="entry name" value="Tscrpt_reg_AraC-type_HTH"/>
</dbReference>